<dbReference type="InterPro" id="IPR000315">
    <property type="entry name" value="Znf_B-box"/>
</dbReference>
<protein>
    <submittedName>
        <fullName evidence="12">B-box zinc finger protein 21-like</fullName>
    </submittedName>
</protein>
<dbReference type="FunFam" id="3.30.160.60:FF:000856">
    <property type="entry name" value="B-box zinc finger protein 21"/>
    <property type="match status" value="1"/>
</dbReference>
<reference evidence="12 13" key="1">
    <citation type="submission" date="2024-06" db="EMBL/GenBank/DDBJ databases">
        <title>A chromosome level genome sequence of Diviner's sage (Salvia divinorum).</title>
        <authorList>
            <person name="Ford S.A."/>
            <person name="Ro D.-K."/>
            <person name="Ness R.W."/>
            <person name="Phillips M.A."/>
        </authorList>
    </citation>
    <scope>NUCLEOTIDE SEQUENCE [LARGE SCALE GENOMIC DNA]</scope>
    <source>
        <strain evidence="12">SAF-2024a</strain>
        <tissue evidence="12">Leaf</tissue>
    </source>
</reference>
<evidence type="ECO:0000256" key="2">
    <source>
        <dbReference type="ARBA" id="ARBA00022723"/>
    </source>
</evidence>
<dbReference type="GO" id="GO:0006355">
    <property type="term" value="P:regulation of DNA-templated transcription"/>
    <property type="evidence" value="ECO:0007669"/>
    <property type="project" value="UniProtKB-ARBA"/>
</dbReference>
<keyword evidence="7" id="KW-0804">Transcription</keyword>
<dbReference type="InterPro" id="IPR051979">
    <property type="entry name" value="B-box_zinc_finger"/>
</dbReference>
<keyword evidence="5" id="KW-0862">Zinc</keyword>
<gene>
    <name evidence="12" type="ORF">AAHA92_30940</name>
</gene>
<evidence type="ECO:0000256" key="7">
    <source>
        <dbReference type="ARBA" id="ARBA00023163"/>
    </source>
</evidence>
<dbReference type="InterPro" id="IPR049808">
    <property type="entry name" value="CONSTANS-like_Bbox1"/>
</dbReference>
<dbReference type="EMBL" id="JBEAFC010000012">
    <property type="protein sequence ID" value="KAL1534807.1"/>
    <property type="molecule type" value="Genomic_DNA"/>
</dbReference>
<dbReference type="GO" id="GO:0008270">
    <property type="term" value="F:zinc ion binding"/>
    <property type="evidence" value="ECO:0007669"/>
    <property type="project" value="UniProtKB-KW"/>
</dbReference>
<dbReference type="AlphaFoldDB" id="A0ABD1FSJ1"/>
<evidence type="ECO:0000259" key="11">
    <source>
        <dbReference type="PROSITE" id="PS50119"/>
    </source>
</evidence>
<evidence type="ECO:0000256" key="6">
    <source>
        <dbReference type="ARBA" id="ARBA00023015"/>
    </source>
</evidence>
<evidence type="ECO:0000256" key="9">
    <source>
        <dbReference type="PROSITE-ProRule" id="PRU00024"/>
    </source>
</evidence>
<dbReference type="PANTHER" id="PTHR31832">
    <property type="entry name" value="B-BOX ZINC FINGER PROTEIN 22"/>
    <property type="match status" value="1"/>
</dbReference>
<dbReference type="GO" id="GO:0000976">
    <property type="term" value="F:transcription cis-regulatory region binding"/>
    <property type="evidence" value="ECO:0007669"/>
    <property type="project" value="UniProtKB-ARBA"/>
</dbReference>
<feature type="region of interest" description="Disordered" evidence="10">
    <location>
        <begin position="111"/>
        <end position="136"/>
    </location>
</feature>
<keyword evidence="2" id="KW-0479">Metal-binding</keyword>
<feature type="domain" description="B box-type" evidence="11">
    <location>
        <begin position="53"/>
        <end position="100"/>
    </location>
</feature>
<evidence type="ECO:0000313" key="13">
    <source>
        <dbReference type="Proteomes" id="UP001567538"/>
    </source>
</evidence>
<proteinExistence type="predicted"/>
<evidence type="ECO:0000256" key="8">
    <source>
        <dbReference type="ARBA" id="ARBA00023242"/>
    </source>
</evidence>
<dbReference type="PROSITE" id="PS50119">
    <property type="entry name" value="ZF_BBOX"/>
    <property type="match status" value="2"/>
</dbReference>
<dbReference type="Proteomes" id="UP001567538">
    <property type="component" value="Unassembled WGS sequence"/>
</dbReference>
<keyword evidence="6" id="KW-0805">Transcription regulation</keyword>
<dbReference type="GO" id="GO:0005634">
    <property type="term" value="C:nucleus"/>
    <property type="evidence" value="ECO:0007669"/>
    <property type="project" value="UniProtKB-SubCell"/>
</dbReference>
<evidence type="ECO:0000256" key="1">
    <source>
        <dbReference type="ARBA" id="ARBA00004123"/>
    </source>
</evidence>
<evidence type="ECO:0000313" key="12">
    <source>
        <dbReference type="EMBL" id="KAL1534807.1"/>
    </source>
</evidence>
<dbReference type="Pfam" id="PF00643">
    <property type="entry name" value="zf-B_box"/>
    <property type="match status" value="2"/>
</dbReference>
<comment type="caution">
    <text evidence="12">The sequence shown here is derived from an EMBL/GenBank/DDBJ whole genome shotgun (WGS) entry which is preliminary data.</text>
</comment>
<evidence type="ECO:0000256" key="3">
    <source>
        <dbReference type="ARBA" id="ARBA00022737"/>
    </source>
</evidence>
<accession>A0ABD1FSJ1</accession>
<keyword evidence="8" id="KW-0539">Nucleus</keyword>
<name>A0ABD1FSJ1_SALDI</name>
<dbReference type="CDD" id="cd19821">
    <property type="entry name" value="Bbox1_BBX-like"/>
    <property type="match status" value="2"/>
</dbReference>
<dbReference type="PANTHER" id="PTHR31832:SF52">
    <property type="entry name" value="B-BOX ZINC FINGER PROTEIN 21"/>
    <property type="match status" value="1"/>
</dbReference>
<dbReference type="Gene3D" id="3.30.160.60">
    <property type="entry name" value="Classic Zinc Finger"/>
    <property type="match status" value="1"/>
</dbReference>
<feature type="domain" description="B box-type" evidence="11">
    <location>
        <begin position="1"/>
        <end position="47"/>
    </location>
</feature>
<evidence type="ECO:0000256" key="10">
    <source>
        <dbReference type="SAM" id="MobiDB-lite"/>
    </source>
</evidence>
<sequence length="284" mass="31090">MKILCDVCGKGEASLYCTADEASLCASCDHRVHHANKLAGKHQRFSLLQPSPKHSPLCDICQERSAFLFCQEDRAILCRECDITIHKANQHTQKHTRFLLTGVRLSSSPALYSPESAPPTACTTVPAKGTTPAAQEPFSATSSISEYLIETLPGWHVEDLLDSSSPSPSHFCKSAENDLVLPFWDDGLHCNSIYTSGFPTENMGIWVPQVQVHQNQNPNQSFLVNSSNNNVGFGLGNANGCRDPFIEFSTNGIKSNRKRSDDNSFAVPQISPSSAAAFKAKTFW</sequence>
<keyword evidence="3" id="KW-0677">Repeat</keyword>
<dbReference type="SMART" id="SM00336">
    <property type="entry name" value="BBOX"/>
    <property type="match status" value="2"/>
</dbReference>
<keyword evidence="13" id="KW-1185">Reference proteome</keyword>
<evidence type="ECO:0000256" key="5">
    <source>
        <dbReference type="ARBA" id="ARBA00022833"/>
    </source>
</evidence>
<evidence type="ECO:0000256" key="4">
    <source>
        <dbReference type="ARBA" id="ARBA00022771"/>
    </source>
</evidence>
<keyword evidence="4 9" id="KW-0863">Zinc-finger</keyword>
<organism evidence="12 13">
    <name type="scientific">Salvia divinorum</name>
    <name type="common">Maria pastora</name>
    <name type="synonym">Diviner's sage</name>
    <dbReference type="NCBI Taxonomy" id="28513"/>
    <lineage>
        <taxon>Eukaryota</taxon>
        <taxon>Viridiplantae</taxon>
        <taxon>Streptophyta</taxon>
        <taxon>Embryophyta</taxon>
        <taxon>Tracheophyta</taxon>
        <taxon>Spermatophyta</taxon>
        <taxon>Magnoliopsida</taxon>
        <taxon>eudicotyledons</taxon>
        <taxon>Gunneridae</taxon>
        <taxon>Pentapetalae</taxon>
        <taxon>asterids</taxon>
        <taxon>lamiids</taxon>
        <taxon>Lamiales</taxon>
        <taxon>Lamiaceae</taxon>
        <taxon>Nepetoideae</taxon>
        <taxon>Mentheae</taxon>
        <taxon>Salviinae</taxon>
        <taxon>Salvia</taxon>
        <taxon>Salvia subgen. Calosphace</taxon>
    </lineage>
</organism>
<comment type="subcellular location">
    <subcellularLocation>
        <location evidence="1">Nucleus</location>
    </subcellularLocation>
</comment>